<evidence type="ECO:0000313" key="1">
    <source>
        <dbReference type="EMBL" id="KAF6231432.1"/>
    </source>
</evidence>
<dbReference type="EMBL" id="JACCJC010000057">
    <property type="protein sequence ID" value="KAF6231432.1"/>
    <property type="molecule type" value="Genomic_DNA"/>
</dbReference>
<name>A0A8H6FMT5_9LECA</name>
<reference evidence="1 2" key="1">
    <citation type="journal article" date="2020" name="Genomics">
        <title>Complete, high-quality genomes from long-read metagenomic sequencing of two wolf lichen thalli reveals enigmatic genome architecture.</title>
        <authorList>
            <person name="McKenzie S.K."/>
            <person name="Walston R.F."/>
            <person name="Allen J.L."/>
        </authorList>
    </citation>
    <scope>NUCLEOTIDE SEQUENCE [LARGE SCALE GENOMIC DNA]</scope>
    <source>
        <strain evidence="1">WasteWater2</strain>
    </source>
</reference>
<dbReference type="AlphaFoldDB" id="A0A8H6FMT5"/>
<accession>A0A8H6FMT5</accession>
<dbReference type="OrthoDB" id="448455at2759"/>
<proteinExistence type="predicted"/>
<keyword evidence="2" id="KW-1185">Reference proteome</keyword>
<dbReference type="GeneID" id="59292039"/>
<dbReference type="RefSeq" id="XP_037160864.1">
    <property type="nucleotide sequence ID" value="XM_037312278.1"/>
</dbReference>
<comment type="caution">
    <text evidence="1">The sequence shown here is derived from an EMBL/GenBank/DDBJ whole genome shotgun (WGS) entry which is preliminary data.</text>
</comment>
<sequence length="208" mass="23362">MAEVLAIASGIAGLVSLTIEVFGISYEYINGVRDASASARRFLKELEDLQIVLLRVEKSAKEINQEEVFGDAGSCLLSIKKSNEYIDLLQKLRDKMKQRHTDSSFRNRMKALTWPFSEKETLALTESLHRHLEIYRTALAIDSVTIGKLTLSEVRQSRISQAGRRTNSSNFGLAVSFGHVSEATGYSIKTTRYYRLLAFDRHGISKLA</sequence>
<evidence type="ECO:0000313" key="2">
    <source>
        <dbReference type="Proteomes" id="UP000578531"/>
    </source>
</evidence>
<organism evidence="1 2">
    <name type="scientific">Letharia columbiana</name>
    <dbReference type="NCBI Taxonomy" id="112416"/>
    <lineage>
        <taxon>Eukaryota</taxon>
        <taxon>Fungi</taxon>
        <taxon>Dikarya</taxon>
        <taxon>Ascomycota</taxon>
        <taxon>Pezizomycotina</taxon>
        <taxon>Lecanoromycetes</taxon>
        <taxon>OSLEUM clade</taxon>
        <taxon>Lecanoromycetidae</taxon>
        <taxon>Lecanorales</taxon>
        <taxon>Lecanorineae</taxon>
        <taxon>Parmeliaceae</taxon>
        <taxon>Letharia</taxon>
    </lineage>
</organism>
<gene>
    <name evidence="1" type="ORF">HO173_010393</name>
</gene>
<dbReference type="Proteomes" id="UP000578531">
    <property type="component" value="Unassembled WGS sequence"/>
</dbReference>
<evidence type="ECO:0008006" key="3">
    <source>
        <dbReference type="Google" id="ProtNLM"/>
    </source>
</evidence>
<protein>
    <recommendedName>
        <fullName evidence="3">Fungal N-terminal domain-containing protein</fullName>
    </recommendedName>
</protein>